<dbReference type="InterPro" id="IPR046960">
    <property type="entry name" value="PPR_At4g14850-like_plant"/>
</dbReference>
<dbReference type="Pfam" id="PF13041">
    <property type="entry name" value="PPR_2"/>
    <property type="match status" value="1"/>
</dbReference>
<keyword evidence="1" id="KW-0677">Repeat</keyword>
<dbReference type="EMBL" id="JABFOF010000003">
    <property type="protein sequence ID" value="KAG2401974.1"/>
    <property type="molecule type" value="Genomic_DNA"/>
</dbReference>
<proteinExistence type="predicted"/>
<dbReference type="Proteomes" id="UP000743370">
    <property type="component" value="Unassembled WGS sequence"/>
</dbReference>
<evidence type="ECO:0000256" key="1">
    <source>
        <dbReference type="ARBA" id="ARBA00022737"/>
    </source>
</evidence>
<dbReference type="Pfam" id="PF01535">
    <property type="entry name" value="PPR"/>
    <property type="match status" value="4"/>
</dbReference>
<dbReference type="InterPro" id="IPR011990">
    <property type="entry name" value="TPR-like_helical_dom_sf"/>
</dbReference>
<protein>
    <submittedName>
        <fullName evidence="3">Pentatricopeptide repeat-containing protein</fullName>
    </submittedName>
</protein>
<feature type="repeat" description="PPR" evidence="2">
    <location>
        <begin position="205"/>
        <end position="240"/>
    </location>
</feature>
<accession>A0A8T0KQH4</accession>
<dbReference type="Gene3D" id="1.25.40.10">
    <property type="entry name" value="Tetratricopeptide repeat domain"/>
    <property type="match status" value="3"/>
</dbReference>
<reference evidence="3 4" key="1">
    <citation type="submission" date="2020-05" db="EMBL/GenBank/DDBJ databases">
        <title>Vigna angularis (adzuki bean) Var. LongXiaoDou No. 4 denovo assembly.</title>
        <authorList>
            <person name="Xiang H."/>
        </authorList>
    </citation>
    <scope>NUCLEOTIDE SEQUENCE [LARGE SCALE GENOMIC DNA]</scope>
    <source>
        <tissue evidence="3">Leaf</tissue>
    </source>
</reference>
<dbReference type="NCBIfam" id="TIGR00756">
    <property type="entry name" value="PPR"/>
    <property type="match status" value="2"/>
</dbReference>
<evidence type="ECO:0000256" key="2">
    <source>
        <dbReference type="PROSITE-ProRule" id="PRU00708"/>
    </source>
</evidence>
<dbReference type="PANTHER" id="PTHR47926:SF540">
    <property type="entry name" value="PENTATRICOPEPTIDE REPEAT-CONTAINING PROTEIN"/>
    <property type="match status" value="1"/>
</dbReference>
<organism evidence="3 4">
    <name type="scientific">Phaseolus angularis</name>
    <name type="common">Azuki bean</name>
    <name type="synonym">Vigna angularis</name>
    <dbReference type="NCBI Taxonomy" id="3914"/>
    <lineage>
        <taxon>Eukaryota</taxon>
        <taxon>Viridiplantae</taxon>
        <taxon>Streptophyta</taxon>
        <taxon>Embryophyta</taxon>
        <taxon>Tracheophyta</taxon>
        <taxon>Spermatophyta</taxon>
        <taxon>Magnoliopsida</taxon>
        <taxon>eudicotyledons</taxon>
        <taxon>Gunneridae</taxon>
        <taxon>Pentapetalae</taxon>
        <taxon>rosids</taxon>
        <taxon>fabids</taxon>
        <taxon>Fabales</taxon>
        <taxon>Fabaceae</taxon>
        <taxon>Papilionoideae</taxon>
        <taxon>50 kb inversion clade</taxon>
        <taxon>NPAAA clade</taxon>
        <taxon>indigoferoid/millettioid clade</taxon>
        <taxon>Phaseoleae</taxon>
        <taxon>Vigna</taxon>
    </lineage>
</organism>
<evidence type="ECO:0000313" key="3">
    <source>
        <dbReference type="EMBL" id="KAG2401974.1"/>
    </source>
</evidence>
<sequence>MELVWKPSTKPRCPVVQMETYLKCLFHLKPPNSNSTQLLVLMFLKRAFTFALITCRYYTSAIPSLPLTQHSLLRLLQLCIDLRAQKLAQQSHAQILANGYAQNVFLATRLVSAYATCGGLRSSRSVFESVEAKNGFMADAFTVASLLPVCCGDSGRELHCFVVKNGFDSKMGLEVHMGSSLIDMYSRSKRVVIGRRVFDQMKNRNVYVWTAMINGYVQNGAPEDALVLLREMQMKDGIRPNKVSLVSVLPACASLAGLIGGKQIHGFSIKMELNDDVSLCNALIDMYSKSGSLDYARRAFASDSYLKDAISCSSMISAYGLHGRGEEAVITYHKMLQEGFKPDMITVVGVLSACSKSGLVDEGISIYKSLITKYDIKPTVEICACVVDMLGRSGQLDQALEFIVEMPLDPGPSVWGSLLTASMRCMEVHMQPYHREEEKGRGGKTVSFKTSPFCSTGVKI</sequence>
<feature type="repeat" description="PPR" evidence="2">
    <location>
        <begin position="308"/>
        <end position="342"/>
    </location>
</feature>
<dbReference type="GO" id="GO:0099402">
    <property type="term" value="P:plant organ development"/>
    <property type="evidence" value="ECO:0007669"/>
    <property type="project" value="UniProtKB-ARBA"/>
</dbReference>
<dbReference type="InterPro" id="IPR002885">
    <property type="entry name" value="PPR_rpt"/>
</dbReference>
<dbReference type="AlphaFoldDB" id="A0A8T0KQH4"/>
<comment type="caution">
    <text evidence="3">The sequence shown here is derived from an EMBL/GenBank/DDBJ whole genome shotgun (WGS) entry which is preliminary data.</text>
</comment>
<dbReference type="FunFam" id="1.25.40.10:FF:000351">
    <property type="entry name" value="Pentatricopeptide repeat-containing protein"/>
    <property type="match status" value="1"/>
</dbReference>
<dbReference type="FunFam" id="1.25.40.10:FF:000158">
    <property type="entry name" value="pentatricopeptide repeat-containing protein At2g33680"/>
    <property type="match status" value="1"/>
</dbReference>
<gene>
    <name evidence="3" type="ORF">HKW66_Vig0189890</name>
</gene>
<dbReference type="PROSITE" id="PS51375">
    <property type="entry name" value="PPR"/>
    <property type="match status" value="2"/>
</dbReference>
<evidence type="ECO:0000313" key="4">
    <source>
        <dbReference type="Proteomes" id="UP000743370"/>
    </source>
</evidence>
<dbReference type="PANTHER" id="PTHR47926">
    <property type="entry name" value="PENTATRICOPEPTIDE REPEAT-CONTAINING PROTEIN"/>
    <property type="match status" value="1"/>
</dbReference>
<name>A0A8T0KQH4_PHAAN</name>
<dbReference type="GO" id="GO:0009451">
    <property type="term" value="P:RNA modification"/>
    <property type="evidence" value="ECO:0007669"/>
    <property type="project" value="InterPro"/>
</dbReference>
<dbReference type="GO" id="GO:0003723">
    <property type="term" value="F:RNA binding"/>
    <property type="evidence" value="ECO:0007669"/>
    <property type="project" value="InterPro"/>
</dbReference>